<sequence length="522" mass="60871">MLKVMLVDDEPIEREGLKLMLSRNRSNFEITAEAENGKDAVELAIVHKPDLVFMDIKMPELDGIEAIKRIYASAPMIKYIMVSAFDTFDYAREAMKFGIKEYLLKPSKVSEVLAAFDGMVAEIEKEKREVRNRQEIHHRLERVSSVIENEFIVSLIMDYVHEFNQEEWDEWLDLEQKKGFVTVFSFESEDQHPSKAVKGHWYRILKQALQAYDLPCIVGPLTGFQVPILVLLDENIPPDKERRDYFARKIIHDVQKQLEQCLLYAGVGTIVSNIHQFSDSYKEAIYALELVHSHPSAAYMTYNDRVKQKRKQLIPFDVEKELLDAVKKGESQKGLQMFETYFQSIQQASDFQLRMIHKAMESFFIVLTRSLKELGFEEEIETSLGQFDHSMQIKEAAKSQLLSIMKRLGEWRSKGIHSLLLEAKEYIDKYYDRAISLEEVADQIGISSYYLSKLFKERFQVTFIDYITNTRLEKAKELLLVPNVSLKEIALTIGYKDPNYFSRVFKKEVGMSPSEYRTKYQQ</sequence>
<dbReference type="EMBL" id="NPBQ01000139">
    <property type="protein sequence ID" value="PAD80776.1"/>
    <property type="molecule type" value="Genomic_DNA"/>
</dbReference>
<dbReference type="InterPro" id="IPR001789">
    <property type="entry name" value="Sig_transdc_resp-reg_receiver"/>
</dbReference>
<dbReference type="GO" id="GO:0000160">
    <property type="term" value="P:phosphorelay signal transduction system"/>
    <property type="evidence" value="ECO:0007669"/>
    <property type="project" value="InterPro"/>
</dbReference>
<organism evidence="7 8">
    <name type="scientific">Niallia circulans</name>
    <name type="common">Bacillus circulans</name>
    <dbReference type="NCBI Taxonomy" id="1397"/>
    <lineage>
        <taxon>Bacteria</taxon>
        <taxon>Bacillati</taxon>
        <taxon>Bacillota</taxon>
        <taxon>Bacilli</taxon>
        <taxon>Bacillales</taxon>
        <taxon>Bacillaceae</taxon>
        <taxon>Niallia</taxon>
    </lineage>
</organism>
<dbReference type="GO" id="GO:0003700">
    <property type="term" value="F:DNA-binding transcription factor activity"/>
    <property type="evidence" value="ECO:0007669"/>
    <property type="project" value="InterPro"/>
</dbReference>
<dbReference type="Proteomes" id="UP000216961">
    <property type="component" value="Unassembled WGS sequence"/>
</dbReference>
<keyword evidence="1" id="KW-0805">Transcription regulation</keyword>
<evidence type="ECO:0000256" key="2">
    <source>
        <dbReference type="ARBA" id="ARBA00023125"/>
    </source>
</evidence>
<dbReference type="GO" id="GO:0043565">
    <property type="term" value="F:sequence-specific DNA binding"/>
    <property type="evidence" value="ECO:0007669"/>
    <property type="project" value="InterPro"/>
</dbReference>
<dbReference type="CDD" id="cd17536">
    <property type="entry name" value="REC_YesN-like"/>
    <property type="match status" value="1"/>
</dbReference>
<feature type="domain" description="HTH araC/xylS-type" evidence="5">
    <location>
        <begin position="421"/>
        <end position="519"/>
    </location>
</feature>
<dbReference type="SMART" id="SM00448">
    <property type="entry name" value="REC"/>
    <property type="match status" value="1"/>
</dbReference>
<feature type="domain" description="Response regulatory" evidence="6">
    <location>
        <begin position="3"/>
        <end position="120"/>
    </location>
</feature>
<reference evidence="7 8" key="1">
    <citation type="submission" date="2017-07" db="EMBL/GenBank/DDBJ databases">
        <title>Isolation and whole genome analysis of endospore-forming bacteria from heroin.</title>
        <authorList>
            <person name="Kalinowski J."/>
            <person name="Ahrens B."/>
            <person name="Al-Dilaimi A."/>
            <person name="Winkler A."/>
            <person name="Wibberg D."/>
            <person name="Schleenbecker U."/>
            <person name="Ruckert C."/>
            <person name="Wolfel R."/>
            <person name="Grass G."/>
        </authorList>
    </citation>
    <scope>NUCLEOTIDE SEQUENCE [LARGE SCALE GENOMIC DNA]</scope>
    <source>
        <strain evidence="7 8">7521-2</strain>
    </source>
</reference>
<dbReference type="InterPro" id="IPR020449">
    <property type="entry name" value="Tscrpt_reg_AraC-type_HTH"/>
</dbReference>
<name>A0AA91TP08_NIACI</name>
<protein>
    <submittedName>
        <fullName evidence="7">DNA-binding response regulator</fullName>
    </submittedName>
</protein>
<dbReference type="AlphaFoldDB" id="A0AA91TP08"/>
<dbReference type="SMART" id="SM00342">
    <property type="entry name" value="HTH_ARAC"/>
    <property type="match status" value="1"/>
</dbReference>
<accession>A0AA91TP08</accession>
<feature type="modified residue" description="4-aspartylphosphate" evidence="4">
    <location>
        <position position="55"/>
    </location>
</feature>
<evidence type="ECO:0000259" key="5">
    <source>
        <dbReference type="PROSITE" id="PS01124"/>
    </source>
</evidence>
<gene>
    <name evidence="7" type="ORF">CHH57_23180</name>
</gene>
<dbReference type="InterPro" id="IPR041522">
    <property type="entry name" value="CdaR_GGDEF"/>
</dbReference>
<dbReference type="Gene3D" id="3.40.50.2300">
    <property type="match status" value="1"/>
</dbReference>
<proteinExistence type="predicted"/>
<evidence type="ECO:0000256" key="1">
    <source>
        <dbReference type="ARBA" id="ARBA00023015"/>
    </source>
</evidence>
<evidence type="ECO:0000256" key="4">
    <source>
        <dbReference type="PROSITE-ProRule" id="PRU00169"/>
    </source>
</evidence>
<dbReference type="PROSITE" id="PS00041">
    <property type="entry name" value="HTH_ARAC_FAMILY_1"/>
    <property type="match status" value="1"/>
</dbReference>
<dbReference type="Pfam" id="PF17853">
    <property type="entry name" value="GGDEF_2"/>
    <property type="match status" value="1"/>
</dbReference>
<dbReference type="PROSITE" id="PS50110">
    <property type="entry name" value="RESPONSE_REGULATORY"/>
    <property type="match status" value="1"/>
</dbReference>
<dbReference type="Pfam" id="PF12833">
    <property type="entry name" value="HTH_18"/>
    <property type="match status" value="1"/>
</dbReference>
<dbReference type="PRINTS" id="PR00032">
    <property type="entry name" value="HTHARAC"/>
</dbReference>
<keyword evidence="4" id="KW-0597">Phosphoprotein</keyword>
<keyword evidence="2 7" id="KW-0238">DNA-binding</keyword>
<comment type="caution">
    <text evidence="7">The sequence shown here is derived from an EMBL/GenBank/DDBJ whole genome shotgun (WGS) entry which is preliminary data.</text>
</comment>
<dbReference type="PANTHER" id="PTHR43280">
    <property type="entry name" value="ARAC-FAMILY TRANSCRIPTIONAL REGULATOR"/>
    <property type="match status" value="1"/>
</dbReference>
<evidence type="ECO:0000313" key="7">
    <source>
        <dbReference type="EMBL" id="PAD80776.1"/>
    </source>
</evidence>
<dbReference type="SUPFAM" id="SSF52172">
    <property type="entry name" value="CheY-like"/>
    <property type="match status" value="1"/>
</dbReference>
<dbReference type="SUPFAM" id="SSF46689">
    <property type="entry name" value="Homeodomain-like"/>
    <property type="match status" value="2"/>
</dbReference>
<dbReference type="InterPro" id="IPR018060">
    <property type="entry name" value="HTH_AraC"/>
</dbReference>
<dbReference type="RefSeq" id="WP_095334090.1">
    <property type="nucleotide sequence ID" value="NZ_NPBQ01000139.1"/>
</dbReference>
<dbReference type="Pfam" id="PF00072">
    <property type="entry name" value="Response_reg"/>
    <property type="match status" value="1"/>
</dbReference>
<dbReference type="PANTHER" id="PTHR43280:SF2">
    <property type="entry name" value="HTH-TYPE TRANSCRIPTIONAL REGULATOR EXSA"/>
    <property type="match status" value="1"/>
</dbReference>
<dbReference type="InterPro" id="IPR009057">
    <property type="entry name" value="Homeodomain-like_sf"/>
</dbReference>
<evidence type="ECO:0000259" key="6">
    <source>
        <dbReference type="PROSITE" id="PS50110"/>
    </source>
</evidence>
<dbReference type="InterPro" id="IPR018062">
    <property type="entry name" value="HTH_AraC-typ_CS"/>
</dbReference>
<dbReference type="InterPro" id="IPR011006">
    <property type="entry name" value="CheY-like_superfamily"/>
</dbReference>
<keyword evidence="3" id="KW-0804">Transcription</keyword>
<dbReference type="PROSITE" id="PS01124">
    <property type="entry name" value="HTH_ARAC_FAMILY_2"/>
    <property type="match status" value="1"/>
</dbReference>
<dbReference type="Gene3D" id="1.10.10.60">
    <property type="entry name" value="Homeodomain-like"/>
    <property type="match status" value="2"/>
</dbReference>
<evidence type="ECO:0000256" key="3">
    <source>
        <dbReference type="ARBA" id="ARBA00023163"/>
    </source>
</evidence>
<evidence type="ECO:0000313" key="8">
    <source>
        <dbReference type="Proteomes" id="UP000216961"/>
    </source>
</evidence>